<keyword evidence="3" id="KW-1185">Reference proteome</keyword>
<evidence type="ECO:0000256" key="1">
    <source>
        <dbReference type="SAM" id="Phobius"/>
    </source>
</evidence>
<organism evidence="2 3">
    <name type="scientific">Halosimplex rubrum</name>
    <dbReference type="NCBI Taxonomy" id="869889"/>
    <lineage>
        <taxon>Archaea</taxon>
        <taxon>Methanobacteriati</taxon>
        <taxon>Methanobacteriota</taxon>
        <taxon>Stenosarchaea group</taxon>
        <taxon>Halobacteria</taxon>
        <taxon>Halobacteriales</taxon>
        <taxon>Haloarculaceae</taxon>
        <taxon>Halosimplex</taxon>
    </lineage>
</organism>
<proteinExistence type="predicted"/>
<dbReference type="KEGG" id="hrr:HZS55_16480"/>
<sequence length="158" mass="17791">MNIAQFEWNNVFILSGLFLDIIGAFVIAIPDISYLRRFHKPGRLWLALRNIEIDGIDSQSTGYEDFMSELDNIIDEPVDEDIIGVGIKYTALDMSGPNGQIHGINEVGDEPDPIHEGNFEQIRRRLREDIRKGESKIRGIGFLLLCSGFILQMVGTAL</sequence>
<keyword evidence="1" id="KW-0472">Membrane</keyword>
<gene>
    <name evidence="2" type="ORF">HZS55_16480</name>
</gene>
<reference evidence="2 3" key="1">
    <citation type="submission" date="2020-07" db="EMBL/GenBank/DDBJ databases">
        <title>Halosimplex pelagicum sp. nov. and Halosimplex rubrum sp. nov., isolated from salted brown alga Laminaria, and emended description of the genus Halosimplex.</title>
        <authorList>
            <person name="Cui H."/>
        </authorList>
    </citation>
    <scope>NUCLEOTIDE SEQUENCE [LARGE SCALE GENOMIC DNA]</scope>
    <source>
        <strain evidence="2 3">R27</strain>
    </source>
</reference>
<evidence type="ECO:0000313" key="2">
    <source>
        <dbReference type="EMBL" id="QLH78789.1"/>
    </source>
</evidence>
<dbReference type="Proteomes" id="UP000509667">
    <property type="component" value="Chromosome"/>
</dbReference>
<feature type="transmembrane region" description="Helical" evidence="1">
    <location>
        <begin position="12"/>
        <end position="35"/>
    </location>
</feature>
<dbReference type="AlphaFoldDB" id="A0A7D5T740"/>
<accession>A0A7D5T740</accession>
<evidence type="ECO:0000313" key="3">
    <source>
        <dbReference type="Proteomes" id="UP000509667"/>
    </source>
</evidence>
<keyword evidence="1" id="KW-1133">Transmembrane helix</keyword>
<dbReference type="EMBL" id="CP058910">
    <property type="protein sequence ID" value="QLH78789.1"/>
    <property type="molecule type" value="Genomic_DNA"/>
</dbReference>
<dbReference type="GeneID" id="56079493"/>
<dbReference type="RefSeq" id="WP_179908667.1">
    <property type="nucleotide sequence ID" value="NZ_CP058910.1"/>
</dbReference>
<name>A0A7D5T740_9EURY</name>
<protein>
    <submittedName>
        <fullName evidence="2">Uncharacterized protein</fullName>
    </submittedName>
</protein>
<keyword evidence="1" id="KW-0812">Transmembrane</keyword>